<dbReference type="AlphaFoldDB" id="A0A9J5W1X4"/>
<proteinExistence type="predicted"/>
<comment type="caution">
    <text evidence="3">The sequence shown here is derived from an EMBL/GenBank/DDBJ whole genome shotgun (WGS) entry which is preliminary data.</text>
</comment>
<sequence length="67" mass="7297">MDDRISVYCGSDWIVVTSELRQTHGGLISDFAIGGAVFLLLVKKKILCGNMTQRQKKGGEDGNLKGQ</sequence>
<dbReference type="Proteomes" id="UP000824120">
    <property type="component" value="Chromosome 12"/>
</dbReference>
<feature type="domain" description="At2g24240-like C-terminal beta-propeller" evidence="2">
    <location>
        <begin position="1"/>
        <end position="41"/>
    </location>
</feature>
<evidence type="ECO:0000313" key="3">
    <source>
        <dbReference type="EMBL" id="KAG5569450.1"/>
    </source>
</evidence>
<gene>
    <name evidence="3" type="ORF">H5410_059216</name>
</gene>
<reference evidence="3 4" key="1">
    <citation type="submission" date="2020-09" db="EMBL/GenBank/DDBJ databases">
        <title>De no assembly of potato wild relative species, Solanum commersonii.</title>
        <authorList>
            <person name="Cho K."/>
        </authorList>
    </citation>
    <scope>NUCLEOTIDE SEQUENCE [LARGE SCALE GENOMIC DNA]</scope>
    <source>
        <strain evidence="3">LZ3.2</strain>
        <tissue evidence="3">Leaf</tissue>
    </source>
</reference>
<feature type="transmembrane region" description="Helical" evidence="1">
    <location>
        <begin position="23"/>
        <end position="42"/>
    </location>
</feature>
<dbReference type="EMBL" id="JACXVP010000012">
    <property type="protein sequence ID" value="KAG5569450.1"/>
    <property type="molecule type" value="Genomic_DNA"/>
</dbReference>
<name>A0A9J5W1X4_SOLCO</name>
<accession>A0A9J5W1X4</accession>
<evidence type="ECO:0000313" key="4">
    <source>
        <dbReference type="Proteomes" id="UP000824120"/>
    </source>
</evidence>
<dbReference type="Pfam" id="PF25279">
    <property type="entry name" value="Beta_prop_At2g24240"/>
    <property type="match status" value="1"/>
</dbReference>
<keyword evidence="1" id="KW-1133">Transmembrane helix</keyword>
<organism evidence="3 4">
    <name type="scientific">Solanum commersonii</name>
    <name type="common">Commerson's wild potato</name>
    <name type="synonym">Commerson's nightshade</name>
    <dbReference type="NCBI Taxonomy" id="4109"/>
    <lineage>
        <taxon>Eukaryota</taxon>
        <taxon>Viridiplantae</taxon>
        <taxon>Streptophyta</taxon>
        <taxon>Embryophyta</taxon>
        <taxon>Tracheophyta</taxon>
        <taxon>Spermatophyta</taxon>
        <taxon>Magnoliopsida</taxon>
        <taxon>eudicotyledons</taxon>
        <taxon>Gunneridae</taxon>
        <taxon>Pentapetalae</taxon>
        <taxon>asterids</taxon>
        <taxon>lamiids</taxon>
        <taxon>Solanales</taxon>
        <taxon>Solanaceae</taxon>
        <taxon>Solanoideae</taxon>
        <taxon>Solaneae</taxon>
        <taxon>Solanum</taxon>
    </lineage>
</organism>
<evidence type="ECO:0000256" key="1">
    <source>
        <dbReference type="SAM" id="Phobius"/>
    </source>
</evidence>
<protein>
    <recommendedName>
        <fullName evidence="2">At2g24240-like C-terminal beta-propeller domain-containing protein</fullName>
    </recommendedName>
</protein>
<keyword evidence="1" id="KW-0472">Membrane</keyword>
<evidence type="ECO:0000259" key="2">
    <source>
        <dbReference type="Pfam" id="PF25279"/>
    </source>
</evidence>
<dbReference type="InterPro" id="IPR057441">
    <property type="entry name" value="Beta_prop_At2g24240"/>
</dbReference>
<keyword evidence="1" id="KW-0812">Transmembrane</keyword>
<keyword evidence="4" id="KW-1185">Reference proteome</keyword>